<dbReference type="SUPFAM" id="SSF52266">
    <property type="entry name" value="SGNH hydrolase"/>
    <property type="match status" value="1"/>
</dbReference>
<dbReference type="AlphaFoldDB" id="A0A9Q0HFQ7"/>
<protein>
    <recommendedName>
        <fullName evidence="5">GDSL esterase/lipase EXL3</fullName>
    </recommendedName>
</protein>
<comment type="caution">
    <text evidence="3">The sequence shown here is derived from an EMBL/GenBank/DDBJ whole genome shotgun (WGS) entry which is preliminary data.</text>
</comment>
<feature type="transmembrane region" description="Helical" evidence="2">
    <location>
        <begin position="20"/>
        <end position="39"/>
    </location>
</feature>
<dbReference type="InterPro" id="IPR001087">
    <property type="entry name" value="GDSL"/>
</dbReference>
<reference evidence="3" key="1">
    <citation type="journal article" date="2023" name="Plant J.">
        <title>The genome of the king protea, Protea cynaroides.</title>
        <authorList>
            <person name="Chang J."/>
            <person name="Duong T.A."/>
            <person name="Schoeman C."/>
            <person name="Ma X."/>
            <person name="Roodt D."/>
            <person name="Barker N."/>
            <person name="Li Z."/>
            <person name="Van de Peer Y."/>
            <person name="Mizrachi E."/>
        </authorList>
    </citation>
    <scope>NUCLEOTIDE SEQUENCE</scope>
    <source>
        <tissue evidence="3">Young leaves</tissue>
    </source>
</reference>
<dbReference type="Gene3D" id="3.40.50.1110">
    <property type="entry name" value="SGNH hydrolase"/>
    <property type="match status" value="1"/>
</dbReference>
<accession>A0A9Q0HFQ7</accession>
<evidence type="ECO:0000256" key="2">
    <source>
        <dbReference type="SAM" id="Phobius"/>
    </source>
</evidence>
<proteinExistence type="inferred from homology"/>
<dbReference type="InterPro" id="IPR036514">
    <property type="entry name" value="SGNH_hydro_sf"/>
</dbReference>
<sequence length="376" mass="42042">MKFFLLFVEKMLSSSSVTSSSNLIVFFTFIMIMASCFLFQTNQAQQIILPKNITIPAVIAFGDSVIDPGNNNNLQTLVKCNFHPYGRDFMGGIPSGRFSNGKIPTDFFVEELGIKEFLPAYLDKTVKPLDLLTGVSFASGATGYDPLTSKIASVLSLSDQLSLFKEYIEKLKQIGGEERTKSIIAESLYVTCVGSDDLANTYPFRRNNYDFPAYTDLMIRSASKFFQELYRLGARRIFVLDVPPIGCMPSQRTLGGGEERKCAEEDNQAALLFNSKLSSLINSLNKKLPQSKIIFVDIYQPLLDIIQNPHSYGFEEAKDGCCGTGKLEVSILCNDLVPVSCPDDSKYLFWDSYHPTEGVYRVLSATLLREYISRIF</sequence>
<dbReference type="FunFam" id="3.40.50.1110:FF:000003">
    <property type="entry name" value="GDSL esterase/lipase APG"/>
    <property type="match status" value="1"/>
</dbReference>
<dbReference type="PANTHER" id="PTHR45642:SF95">
    <property type="entry name" value="GDSL-LIKE LIPASE_ACYLHYDROLASE FAMILY PROTEIN, EXPRESSED"/>
    <property type="match status" value="1"/>
</dbReference>
<keyword evidence="2" id="KW-1133">Transmembrane helix</keyword>
<name>A0A9Q0HFQ7_9MAGN</name>
<evidence type="ECO:0008006" key="5">
    <source>
        <dbReference type="Google" id="ProtNLM"/>
    </source>
</evidence>
<dbReference type="Pfam" id="PF00657">
    <property type="entry name" value="Lipase_GDSL"/>
    <property type="match status" value="1"/>
</dbReference>
<keyword evidence="2" id="KW-0812">Transmembrane</keyword>
<evidence type="ECO:0000313" key="4">
    <source>
        <dbReference type="Proteomes" id="UP001141806"/>
    </source>
</evidence>
<organism evidence="3 4">
    <name type="scientific">Protea cynaroides</name>
    <dbReference type="NCBI Taxonomy" id="273540"/>
    <lineage>
        <taxon>Eukaryota</taxon>
        <taxon>Viridiplantae</taxon>
        <taxon>Streptophyta</taxon>
        <taxon>Embryophyta</taxon>
        <taxon>Tracheophyta</taxon>
        <taxon>Spermatophyta</taxon>
        <taxon>Magnoliopsida</taxon>
        <taxon>Proteales</taxon>
        <taxon>Proteaceae</taxon>
        <taxon>Protea</taxon>
    </lineage>
</organism>
<evidence type="ECO:0000313" key="3">
    <source>
        <dbReference type="EMBL" id="KAJ4962754.1"/>
    </source>
</evidence>
<comment type="similarity">
    <text evidence="1">Belongs to the 'GDSL' lipolytic enzyme family.</text>
</comment>
<dbReference type="EMBL" id="JAMYWD010000008">
    <property type="protein sequence ID" value="KAJ4962754.1"/>
    <property type="molecule type" value="Genomic_DNA"/>
</dbReference>
<dbReference type="PANTHER" id="PTHR45642">
    <property type="entry name" value="GDSL ESTERASE/LIPASE EXL3"/>
    <property type="match status" value="1"/>
</dbReference>
<keyword evidence="2" id="KW-0472">Membrane</keyword>
<evidence type="ECO:0000256" key="1">
    <source>
        <dbReference type="ARBA" id="ARBA00008668"/>
    </source>
</evidence>
<dbReference type="OrthoDB" id="1600564at2759"/>
<dbReference type="GO" id="GO:0016788">
    <property type="term" value="F:hydrolase activity, acting on ester bonds"/>
    <property type="evidence" value="ECO:0007669"/>
    <property type="project" value="InterPro"/>
</dbReference>
<dbReference type="InterPro" id="IPR035669">
    <property type="entry name" value="SGNH_plant_lipase-like"/>
</dbReference>
<keyword evidence="4" id="KW-1185">Reference proteome</keyword>
<dbReference type="InterPro" id="IPR050592">
    <property type="entry name" value="GDSL_lipolytic_enzyme"/>
</dbReference>
<dbReference type="Proteomes" id="UP001141806">
    <property type="component" value="Unassembled WGS sequence"/>
</dbReference>
<dbReference type="CDD" id="cd01837">
    <property type="entry name" value="SGNH_plant_lipase_like"/>
    <property type="match status" value="1"/>
</dbReference>
<gene>
    <name evidence="3" type="ORF">NE237_022693</name>
</gene>